<dbReference type="InterPro" id="IPR011009">
    <property type="entry name" value="Kinase-like_dom_sf"/>
</dbReference>
<proteinExistence type="predicted"/>
<dbReference type="Proteomes" id="UP000007259">
    <property type="component" value="Chromosome 34"/>
</dbReference>
<dbReference type="KEGG" id="lmi:LMXM_34_4620"/>
<evidence type="ECO:0000256" key="4">
    <source>
        <dbReference type="ARBA" id="ARBA00022777"/>
    </source>
</evidence>
<keyword evidence="5" id="KW-0067">ATP-binding</keyword>
<protein>
    <recommendedName>
        <fullName evidence="7">Protein kinase domain-containing protein</fullName>
    </recommendedName>
</protein>
<dbReference type="PANTHER" id="PTHR24350">
    <property type="entry name" value="SERINE/THREONINE-PROTEIN KINASE IAL-RELATED"/>
    <property type="match status" value="1"/>
</dbReference>
<evidence type="ECO:0000256" key="6">
    <source>
        <dbReference type="SAM" id="MobiDB-lite"/>
    </source>
</evidence>
<accession>E9B6Z1</accession>
<dbReference type="VEuPathDB" id="TriTrypDB:LmxM.34.4620"/>
<evidence type="ECO:0000256" key="1">
    <source>
        <dbReference type="ARBA" id="ARBA00022527"/>
    </source>
</evidence>
<dbReference type="OrthoDB" id="4062651at2759"/>
<keyword evidence="3" id="KW-0547">Nucleotide-binding</keyword>
<dbReference type="PROSITE" id="PS50011">
    <property type="entry name" value="PROTEIN_KINASE_DOM"/>
    <property type="match status" value="1"/>
</dbReference>
<evidence type="ECO:0000256" key="3">
    <source>
        <dbReference type="ARBA" id="ARBA00022741"/>
    </source>
</evidence>
<dbReference type="EMBL" id="FR799587">
    <property type="protein sequence ID" value="CBZ31014.1"/>
    <property type="molecule type" value="Genomic_DNA"/>
</dbReference>
<keyword evidence="9" id="KW-1185">Reference proteome</keyword>
<evidence type="ECO:0000259" key="7">
    <source>
        <dbReference type="PROSITE" id="PS50011"/>
    </source>
</evidence>
<dbReference type="Gene3D" id="1.10.510.10">
    <property type="entry name" value="Transferase(Phosphotransferase) domain 1"/>
    <property type="match status" value="1"/>
</dbReference>
<sequence>MTTTTLSSPQLPSLGNQESAWTRRIRKSDVYPSSLEATRARVEALRGRWRDGEAANIVPITRAVCTPLYLRLEVDESLALELLGPSWEYEPYSAPMGERDAALCVLSVAQLLSRLHAVGVVHGHLQGGVVRHHTGDALRIVVMECELPMTALVPYGGVGSEARQCAAPEILRGDPYAGAADVWGLGVLLIQLLLGSAKSVCTSDLENSDLLSPFISSLGPSAASFVLPCLKSDPHARPLLLEVLQHPFLASALPGHGNEVGDEQRSDCSSEDSNTSEGEEGEDSDTDST</sequence>
<feature type="region of interest" description="Disordered" evidence="6">
    <location>
        <begin position="254"/>
        <end position="289"/>
    </location>
</feature>
<dbReference type="InterPro" id="IPR000719">
    <property type="entry name" value="Prot_kinase_dom"/>
</dbReference>
<dbReference type="GO" id="GO:0005524">
    <property type="term" value="F:ATP binding"/>
    <property type="evidence" value="ECO:0007669"/>
    <property type="project" value="UniProtKB-KW"/>
</dbReference>
<dbReference type="SMART" id="SM00220">
    <property type="entry name" value="S_TKc"/>
    <property type="match status" value="1"/>
</dbReference>
<organism evidence="8 9">
    <name type="scientific">Leishmania mexicana (strain MHOM/GT/2001/U1103)</name>
    <dbReference type="NCBI Taxonomy" id="929439"/>
    <lineage>
        <taxon>Eukaryota</taxon>
        <taxon>Discoba</taxon>
        <taxon>Euglenozoa</taxon>
        <taxon>Kinetoplastea</taxon>
        <taxon>Metakinetoplastina</taxon>
        <taxon>Trypanosomatida</taxon>
        <taxon>Trypanosomatidae</taxon>
        <taxon>Leishmaniinae</taxon>
        <taxon>Leishmania</taxon>
    </lineage>
</organism>
<dbReference type="SUPFAM" id="SSF56112">
    <property type="entry name" value="Protein kinase-like (PK-like)"/>
    <property type="match status" value="1"/>
</dbReference>
<dbReference type="AlphaFoldDB" id="E9B6Z1"/>
<keyword evidence="1" id="KW-0723">Serine/threonine-protein kinase</keyword>
<feature type="compositionally biased region" description="Acidic residues" evidence="6">
    <location>
        <begin position="277"/>
        <end position="289"/>
    </location>
</feature>
<evidence type="ECO:0000256" key="5">
    <source>
        <dbReference type="ARBA" id="ARBA00022840"/>
    </source>
</evidence>
<evidence type="ECO:0000256" key="2">
    <source>
        <dbReference type="ARBA" id="ARBA00022679"/>
    </source>
</evidence>
<dbReference type="InterPro" id="IPR030616">
    <property type="entry name" value="Aur-like"/>
</dbReference>
<dbReference type="RefSeq" id="XP_003879458.1">
    <property type="nucleotide sequence ID" value="XM_003879409.1"/>
</dbReference>
<dbReference type="OMA" id="RCCAPEI"/>
<feature type="domain" description="Protein kinase" evidence="7">
    <location>
        <begin position="1"/>
        <end position="249"/>
    </location>
</feature>
<keyword evidence="4" id="KW-0418">Kinase</keyword>
<dbReference type="PhylomeDB" id="E9B6Z1"/>
<dbReference type="GO" id="GO:0004674">
    <property type="term" value="F:protein serine/threonine kinase activity"/>
    <property type="evidence" value="ECO:0007669"/>
    <property type="project" value="UniProtKB-KW"/>
</dbReference>
<dbReference type="GeneID" id="13451175"/>
<dbReference type="Pfam" id="PF00069">
    <property type="entry name" value="Pkinase"/>
    <property type="match status" value="1"/>
</dbReference>
<evidence type="ECO:0000313" key="9">
    <source>
        <dbReference type="Proteomes" id="UP000007259"/>
    </source>
</evidence>
<name>E9B6Z1_LEIMU</name>
<reference evidence="8 9" key="1">
    <citation type="journal article" date="2011" name="Genome Res.">
        <title>Chromosome and gene copy number variation allow major structural change between species and strains of Leishmania.</title>
        <authorList>
            <person name="Rogers M.B."/>
            <person name="Hilley J.D."/>
            <person name="Dickens N.J."/>
            <person name="Wilkes J."/>
            <person name="Bates P.A."/>
            <person name="Depledge D.P."/>
            <person name="Harris D."/>
            <person name="Her Y."/>
            <person name="Herzyk P."/>
            <person name="Imamura H."/>
            <person name="Otto T.D."/>
            <person name="Sanders M."/>
            <person name="Seeger K."/>
            <person name="Dujardin J.C."/>
            <person name="Berriman M."/>
            <person name="Smith D.F."/>
            <person name="Hertz-Fowler C."/>
            <person name="Mottram J.C."/>
        </authorList>
    </citation>
    <scope>NUCLEOTIDE SEQUENCE [LARGE SCALE GENOMIC DNA]</scope>
    <source>
        <strain evidence="8 9">MHOM/GT/2001/U1103</strain>
    </source>
</reference>
<keyword evidence="2" id="KW-0808">Transferase</keyword>
<gene>
    <name evidence="8" type="ORF">LMXM_34_4620</name>
</gene>
<evidence type="ECO:0000313" key="8">
    <source>
        <dbReference type="EMBL" id="CBZ31014.1"/>
    </source>
</evidence>